<dbReference type="AlphaFoldDB" id="A0A3G4VGU3"/>
<dbReference type="Pfam" id="PF13426">
    <property type="entry name" value="PAS_9"/>
    <property type="match status" value="1"/>
</dbReference>
<name>A0A3G4VGU3_9VIBR</name>
<dbReference type="CDD" id="cd01949">
    <property type="entry name" value="GGDEF"/>
    <property type="match status" value="1"/>
</dbReference>
<gene>
    <name evidence="5" type="ORF">ECB94_22580</name>
</gene>
<protein>
    <recommendedName>
        <fullName evidence="2">cyclic-guanylate-specific phosphodiesterase</fullName>
        <ecNumber evidence="2">3.1.4.52</ecNumber>
    </recommendedName>
</protein>
<dbReference type="GO" id="GO:0071732">
    <property type="term" value="P:cellular response to nitric oxide"/>
    <property type="evidence" value="ECO:0007669"/>
    <property type="project" value="UniProtKB-ARBA"/>
</dbReference>
<dbReference type="Pfam" id="PF00563">
    <property type="entry name" value="EAL"/>
    <property type="match status" value="1"/>
</dbReference>
<evidence type="ECO:0000256" key="2">
    <source>
        <dbReference type="ARBA" id="ARBA00012282"/>
    </source>
</evidence>
<dbReference type="FunFam" id="3.20.20.450:FF:000001">
    <property type="entry name" value="Cyclic di-GMP phosphodiesterase yahA"/>
    <property type="match status" value="1"/>
</dbReference>
<dbReference type="InterPro" id="IPR035919">
    <property type="entry name" value="EAL_sf"/>
</dbReference>
<organism evidence="5 6">
    <name type="scientific">Vibrio mediterranei</name>
    <dbReference type="NCBI Taxonomy" id="689"/>
    <lineage>
        <taxon>Bacteria</taxon>
        <taxon>Pseudomonadati</taxon>
        <taxon>Pseudomonadota</taxon>
        <taxon>Gammaproteobacteria</taxon>
        <taxon>Vibrionales</taxon>
        <taxon>Vibrionaceae</taxon>
        <taxon>Vibrio</taxon>
    </lineage>
</organism>
<dbReference type="SUPFAM" id="SSF55073">
    <property type="entry name" value="Nucleotide cyclase"/>
    <property type="match status" value="1"/>
</dbReference>
<dbReference type="InterPro" id="IPR001610">
    <property type="entry name" value="PAC"/>
</dbReference>
<dbReference type="SMART" id="SM00091">
    <property type="entry name" value="PAS"/>
    <property type="match status" value="2"/>
</dbReference>
<dbReference type="PANTHER" id="PTHR44757:SF2">
    <property type="entry name" value="BIOFILM ARCHITECTURE MAINTENANCE PROTEIN MBAA"/>
    <property type="match status" value="1"/>
</dbReference>
<evidence type="ECO:0000313" key="6">
    <source>
        <dbReference type="Proteomes" id="UP000279760"/>
    </source>
</evidence>
<dbReference type="GO" id="GO:0071111">
    <property type="term" value="F:cyclic-guanylate-specific phosphodiesterase activity"/>
    <property type="evidence" value="ECO:0007669"/>
    <property type="project" value="UniProtKB-EC"/>
</dbReference>
<dbReference type="Gene3D" id="3.20.20.450">
    <property type="entry name" value="EAL domain"/>
    <property type="match status" value="1"/>
</dbReference>
<proteinExistence type="predicted"/>
<evidence type="ECO:0000256" key="1">
    <source>
        <dbReference type="ARBA" id="ARBA00001946"/>
    </source>
</evidence>
<dbReference type="InterPro" id="IPR000160">
    <property type="entry name" value="GGDEF_dom"/>
</dbReference>
<dbReference type="CDD" id="cd01948">
    <property type="entry name" value="EAL"/>
    <property type="match status" value="1"/>
</dbReference>
<comment type="cofactor">
    <cofactor evidence="1">
        <name>Mg(2+)</name>
        <dbReference type="ChEBI" id="CHEBI:18420"/>
    </cofactor>
</comment>
<dbReference type="PIRSF" id="PIRSF005925">
    <property type="entry name" value="Dos"/>
    <property type="match status" value="1"/>
</dbReference>
<dbReference type="InterPro" id="IPR000700">
    <property type="entry name" value="PAS-assoc_C"/>
</dbReference>
<dbReference type="SUPFAM" id="SSF55785">
    <property type="entry name" value="PYP-like sensor domain (PAS domain)"/>
    <property type="match status" value="2"/>
</dbReference>
<sequence>MLKRHLGGDFITFGSSYIIMSSKQIPSLQQFIDALDDHVWVKDSDRKYIAVNKSVESAWNLPRSEIFGKTDFELFSKSRSEHYQKADDRVIDSGAQETVEECASRDAYGHDVWLETIKSPIQQPDGELIGVIGMTRNVTRRKQVEVRLSITSEIFNNFQEGMMITDQNGKILDVNSAFSEVTGYQAIEVIGKNPRFLQSGHHDDKFYQNLWQQLSETGLWKGEFINRKKDGSIYPQMATISTINDDGNSLLHYICVFEDISKQKAHEEKLRKMAFFDPLTNLPNRSHLTSILEQSIEGGQRHSEQFATLFLDLDHFKHINDSKGHLYGDRLLSQVADRLTDVLHHRASIGRIGGDEFVIILTDYDSEAQLLDTIDETLGVFNRPFELDSQESLRVSGSIGVALYPQDGQNSETLLKNADTAMYLAKKNGRNGYAFYSPDLTYSSVLHVRVQSALHDAVEKQQLSLVYQPQYDLANNTLIGVEALLRWNHPELGVIAPAQFIPIAEKTGLIQRIGAWVIREACEQGRRWLDQGIEFGKIAVNVSGLQLQHPNFVTKLKQKLLDTNFPAERLEIEITESFLLIDHQLAVDTLNQIRELGIEISLDDFGTGYSSLSYLKGLPISKLKIDRSFICDVPDENDSNAIVQAIIVMGETLSLKIVAEGVENGDQVEYLRSHGCEYGQGYVFSKPVTADQLAMLFV</sequence>
<dbReference type="InterPro" id="IPR000014">
    <property type="entry name" value="PAS"/>
</dbReference>
<dbReference type="PROSITE" id="PS50887">
    <property type="entry name" value="GGDEF"/>
    <property type="match status" value="1"/>
</dbReference>
<dbReference type="SMART" id="SM00267">
    <property type="entry name" value="GGDEF"/>
    <property type="match status" value="1"/>
</dbReference>
<dbReference type="InterPro" id="IPR001633">
    <property type="entry name" value="EAL_dom"/>
</dbReference>
<dbReference type="Proteomes" id="UP000279760">
    <property type="component" value="Chromosome 2"/>
</dbReference>
<dbReference type="PANTHER" id="PTHR44757">
    <property type="entry name" value="DIGUANYLATE CYCLASE DGCP"/>
    <property type="match status" value="1"/>
</dbReference>
<dbReference type="PROSITE" id="PS50113">
    <property type="entry name" value="PAC"/>
    <property type="match status" value="2"/>
</dbReference>
<accession>A0A3G4VGU3</accession>
<dbReference type="PROSITE" id="PS50112">
    <property type="entry name" value="PAS"/>
    <property type="match status" value="2"/>
</dbReference>
<dbReference type="InterPro" id="IPR029787">
    <property type="entry name" value="Nucleotide_cyclase"/>
</dbReference>
<dbReference type="SMART" id="SM00052">
    <property type="entry name" value="EAL"/>
    <property type="match status" value="1"/>
</dbReference>
<dbReference type="InterPro" id="IPR012226">
    <property type="entry name" value="Diguanyl_cyclase/Pdiesterase"/>
</dbReference>
<dbReference type="EC" id="3.1.4.52" evidence="2"/>
<dbReference type="Gene3D" id="3.30.70.270">
    <property type="match status" value="1"/>
</dbReference>
<dbReference type="InterPro" id="IPR035965">
    <property type="entry name" value="PAS-like_dom_sf"/>
</dbReference>
<dbReference type="NCBIfam" id="TIGR00254">
    <property type="entry name" value="GGDEF"/>
    <property type="match status" value="1"/>
</dbReference>
<keyword evidence="3" id="KW-0973">c-di-GMP</keyword>
<dbReference type="Gene3D" id="3.30.450.20">
    <property type="entry name" value="PAS domain"/>
    <property type="match status" value="2"/>
</dbReference>
<dbReference type="InterPro" id="IPR052155">
    <property type="entry name" value="Biofilm_reg_signaling"/>
</dbReference>
<reference evidence="5 6" key="1">
    <citation type="submission" date="2018-11" db="EMBL/GenBank/DDBJ databases">
        <title>Complete Genome Sequence of Vbrio mediterranei 117-T6: a Potential Pathogen Bacteria Isolated from the Conchocelis of Pyropia.</title>
        <authorList>
            <person name="Liu Q."/>
        </authorList>
    </citation>
    <scope>NUCLEOTIDE SEQUENCE [LARGE SCALE GENOMIC DNA]</scope>
    <source>
        <strain evidence="5 6">117-T6</strain>
    </source>
</reference>
<dbReference type="FunFam" id="3.30.70.270:FF:000001">
    <property type="entry name" value="Diguanylate cyclase domain protein"/>
    <property type="match status" value="1"/>
</dbReference>
<evidence type="ECO:0000256" key="3">
    <source>
        <dbReference type="ARBA" id="ARBA00022636"/>
    </source>
</evidence>
<dbReference type="EMBL" id="CP033578">
    <property type="protein sequence ID" value="AYV24057.1"/>
    <property type="molecule type" value="Genomic_DNA"/>
</dbReference>
<evidence type="ECO:0000313" key="5">
    <source>
        <dbReference type="EMBL" id="AYV24057.1"/>
    </source>
</evidence>
<dbReference type="CDD" id="cd00130">
    <property type="entry name" value="PAS"/>
    <property type="match status" value="2"/>
</dbReference>
<dbReference type="NCBIfam" id="TIGR00229">
    <property type="entry name" value="sensory_box"/>
    <property type="match status" value="2"/>
</dbReference>
<dbReference type="InterPro" id="IPR043128">
    <property type="entry name" value="Rev_trsase/Diguanyl_cyclase"/>
</dbReference>
<evidence type="ECO:0000256" key="4">
    <source>
        <dbReference type="ARBA" id="ARBA00051114"/>
    </source>
</evidence>
<dbReference type="Pfam" id="PF00990">
    <property type="entry name" value="GGDEF"/>
    <property type="match status" value="1"/>
</dbReference>
<dbReference type="Pfam" id="PF08448">
    <property type="entry name" value="PAS_4"/>
    <property type="match status" value="1"/>
</dbReference>
<dbReference type="PROSITE" id="PS50883">
    <property type="entry name" value="EAL"/>
    <property type="match status" value="1"/>
</dbReference>
<dbReference type="InterPro" id="IPR013656">
    <property type="entry name" value="PAS_4"/>
</dbReference>
<dbReference type="SUPFAM" id="SSF141868">
    <property type="entry name" value="EAL domain-like"/>
    <property type="match status" value="1"/>
</dbReference>
<dbReference type="SMART" id="SM00086">
    <property type="entry name" value="PAC"/>
    <property type="match status" value="2"/>
</dbReference>
<comment type="catalytic activity">
    <reaction evidence="4">
        <text>3',3'-c-di-GMP + H2O = 5'-phosphoguanylyl(3'-&gt;5')guanosine + H(+)</text>
        <dbReference type="Rhea" id="RHEA:24902"/>
        <dbReference type="ChEBI" id="CHEBI:15377"/>
        <dbReference type="ChEBI" id="CHEBI:15378"/>
        <dbReference type="ChEBI" id="CHEBI:58754"/>
        <dbReference type="ChEBI" id="CHEBI:58805"/>
        <dbReference type="EC" id="3.1.4.52"/>
    </reaction>
    <physiologicalReaction direction="left-to-right" evidence="4">
        <dbReference type="Rhea" id="RHEA:24903"/>
    </physiologicalReaction>
</comment>